<keyword evidence="1" id="KW-0808">Transferase</keyword>
<reference evidence="1" key="1">
    <citation type="submission" date="2022-06" db="EMBL/GenBank/DDBJ databases">
        <authorList>
            <person name="Legras J.-L."/>
            <person name="Devillers H."/>
            <person name="Grondin C."/>
        </authorList>
    </citation>
    <scope>NUCLEOTIDE SEQUENCE</scope>
    <source>
        <strain evidence="1">CLIB 1444</strain>
    </source>
</reference>
<comment type="caution">
    <text evidence="1">The sequence shown here is derived from an EMBL/GenBank/DDBJ whole genome shotgun (WGS) entry which is preliminary data.</text>
</comment>
<sequence length="383" mass="44231">MLKTFITTKLIQLVIFNYAPSQFDNSSSLIDNPSSLSVSLTQFLHRFIVWDNVYFFNLFHNNPEFEHEFVFSPGWVSFIRFIKSKFGTEGYYNGILVSLLVSNLLQLATSYILYYFTIKVFKNFGFFPNYKRISYLTGVYYLLSSGGIFLTAGYSENLASFLSISGLYLRELGLSYTLNTYQIRKWHWYLISGVFIGLSFSVRANCLLLGIVYLYDLYHFQVSPEGFLSIIGGMPLFLNLLISNYNLYKIFCPGREWCDSSIPSLFSYCQSAYWNNGFLSYWTPNNIPNFLLAFPSIAVNFLASIEFVTRYPVKLMIPYSILNMLTLAGGVFFWNVQILNRILNFNPIVFWYLGATNNQWVAKGLLLWTYFQSGLFGSFLPPA</sequence>
<keyword evidence="2" id="KW-1185">Reference proteome</keyword>
<protein>
    <submittedName>
        <fullName evidence="1">GPI mannosyltransferase 2</fullName>
    </submittedName>
</protein>
<dbReference type="EMBL" id="CALSDN010000008">
    <property type="protein sequence ID" value="CAH6722259.1"/>
    <property type="molecule type" value="Genomic_DNA"/>
</dbReference>
<evidence type="ECO:0000313" key="2">
    <source>
        <dbReference type="Proteomes" id="UP001152531"/>
    </source>
</evidence>
<accession>A0ACA9YCS1</accession>
<proteinExistence type="predicted"/>
<gene>
    <name evidence="1" type="ORF">CLIB1444_08S05424</name>
</gene>
<dbReference type="Proteomes" id="UP001152531">
    <property type="component" value="Unassembled WGS sequence"/>
</dbReference>
<name>A0ACA9YCS1_9ASCO</name>
<organism evidence="1 2">
    <name type="scientific">[Candida] jaroonii</name>
    <dbReference type="NCBI Taxonomy" id="467808"/>
    <lineage>
        <taxon>Eukaryota</taxon>
        <taxon>Fungi</taxon>
        <taxon>Dikarya</taxon>
        <taxon>Ascomycota</taxon>
        <taxon>Saccharomycotina</taxon>
        <taxon>Pichiomycetes</taxon>
        <taxon>Debaryomycetaceae</taxon>
        <taxon>Yamadazyma</taxon>
    </lineage>
</organism>
<evidence type="ECO:0000313" key="1">
    <source>
        <dbReference type="EMBL" id="CAH6722259.1"/>
    </source>
</evidence>
<keyword evidence="1" id="KW-0328">Glycosyltransferase</keyword>